<reference evidence="1" key="1">
    <citation type="submission" date="2023-07" db="EMBL/GenBank/DDBJ databases">
        <title>Between Cages and Wild: Unraveling the Impact of Captivity on Animal Microbiomes and Antimicrobial Resistance.</title>
        <authorList>
            <person name="Schmartz G.P."/>
            <person name="Rehner J."/>
            <person name="Schuff M.J."/>
            <person name="Becker S.L."/>
            <person name="Kravczyk M."/>
            <person name="Gurevich A."/>
            <person name="Francke R."/>
            <person name="Mueller R."/>
            <person name="Keller V."/>
            <person name="Keller A."/>
        </authorList>
    </citation>
    <scope>NUCLEOTIDE SEQUENCE</scope>
    <source>
        <strain evidence="1">S12M_St_49</strain>
    </source>
</reference>
<protein>
    <submittedName>
        <fullName evidence="1">Uncharacterized protein</fullName>
    </submittedName>
</protein>
<gene>
    <name evidence="1" type="ORF">Q3982_09205</name>
</gene>
<accession>A0AA43RJ98</accession>
<keyword evidence="2" id="KW-1185">Reference proteome</keyword>
<dbReference type="AlphaFoldDB" id="A0AA43RJ98"/>
<dbReference type="EMBL" id="JAUMVS010000333">
    <property type="protein sequence ID" value="MDO4842838.1"/>
    <property type="molecule type" value="Genomic_DNA"/>
</dbReference>
<name>A0AA43RJ98_9ACTN</name>
<evidence type="ECO:0000313" key="1">
    <source>
        <dbReference type="EMBL" id="MDO4842838.1"/>
    </source>
</evidence>
<evidence type="ECO:0000313" key="2">
    <source>
        <dbReference type="Proteomes" id="UP001168575"/>
    </source>
</evidence>
<dbReference type="Proteomes" id="UP001168575">
    <property type="component" value="Unassembled WGS sequence"/>
</dbReference>
<sequence>MLADDVIRLVEYFREDKDEYFYLGKRIDALAEEVENLSTSIRALSAEIHRNQSEDDTDYDNTDDYLPF</sequence>
<organism evidence="1 2">
    <name type="scientific">Phoenicibacter congonensis</name>
    <dbReference type="NCBI Taxonomy" id="1944646"/>
    <lineage>
        <taxon>Bacteria</taxon>
        <taxon>Bacillati</taxon>
        <taxon>Actinomycetota</taxon>
        <taxon>Coriobacteriia</taxon>
        <taxon>Eggerthellales</taxon>
        <taxon>Eggerthellaceae</taxon>
        <taxon>Phoenicibacter</taxon>
    </lineage>
</organism>
<proteinExistence type="predicted"/>
<comment type="caution">
    <text evidence="1">The sequence shown here is derived from an EMBL/GenBank/DDBJ whole genome shotgun (WGS) entry which is preliminary data.</text>
</comment>